<dbReference type="InterPro" id="IPR007834">
    <property type="entry name" value="DSS1_SEM1"/>
</dbReference>
<gene>
    <name evidence="3" type="ORF">EUTSA_v10022469mg</name>
</gene>
<dbReference type="Gramene" id="ESQ38865">
    <property type="protein sequence ID" value="ESQ38865"/>
    <property type="gene ID" value="EUTSA_v10022469mg"/>
</dbReference>
<dbReference type="Proteomes" id="UP000030689">
    <property type="component" value="Unassembled WGS sequence"/>
</dbReference>
<comment type="function">
    <text evidence="2">Component of the 26S proteasome, a multiprotein complex involved in the ATP-dependent degradation of ubiquitinated proteins.</text>
</comment>
<accession>V4KLT3</accession>
<keyword evidence="2" id="KW-0647">Proteasome</keyword>
<proteinExistence type="inferred from homology"/>
<dbReference type="GO" id="GO:0005634">
    <property type="term" value="C:nucleus"/>
    <property type="evidence" value="ECO:0007669"/>
    <property type="project" value="UniProtKB-SubCell"/>
</dbReference>
<reference evidence="3 4" key="1">
    <citation type="journal article" date="2013" name="Front. Plant Sci.">
        <title>The Reference Genome of the Halophytic Plant Eutrema salsugineum.</title>
        <authorList>
            <person name="Yang R."/>
            <person name="Jarvis D.E."/>
            <person name="Chen H."/>
            <person name="Beilstein M.A."/>
            <person name="Grimwood J."/>
            <person name="Jenkins J."/>
            <person name="Shu S."/>
            <person name="Prochnik S."/>
            <person name="Xin M."/>
            <person name="Ma C."/>
            <person name="Schmutz J."/>
            <person name="Wing R.A."/>
            <person name="Mitchell-Olds T."/>
            <person name="Schumaker K.S."/>
            <person name="Wang X."/>
        </authorList>
    </citation>
    <scope>NUCLEOTIDE SEQUENCE [LARGE SCALE GENOMIC DNA]</scope>
</reference>
<dbReference type="EMBL" id="KI517496">
    <property type="protein sequence ID" value="ESQ38865.1"/>
    <property type="molecule type" value="Genomic_DNA"/>
</dbReference>
<comment type="subcellular location">
    <subcellularLocation>
        <location evidence="2">Nucleus</location>
    </subcellularLocation>
</comment>
<sequence length="172" mass="20218">MSEFWIAVGNHFCKLFDRVLEIWGKTYAIISGEEHITPVMVSLKLSERLGFHAFQSLTRGNFEILLPTSSILFLKKLIDLRDNLSQISRSCWLLKQSVTMAVEPKATTEEVKMDLFEDDDEFEEFEINEDWVEKEEVKEVGQQWEDDWDDDDVNDDFSRQLRKELESSTDNK</sequence>
<dbReference type="PANTHER" id="PTHR16771:SF17">
    <property type="entry name" value="PROTEIN DELETION OF SUV3 SUPPRESSOR 1(I)-RELATED"/>
    <property type="match status" value="1"/>
</dbReference>
<protein>
    <recommendedName>
        <fullName evidence="2">26S proteasome complex subunit SEM1</fullName>
    </recommendedName>
</protein>
<dbReference type="SMART" id="SM01385">
    <property type="entry name" value="DSS1_SEM1"/>
    <property type="match status" value="1"/>
</dbReference>
<evidence type="ECO:0000256" key="1">
    <source>
        <dbReference type="ARBA" id="ARBA00034491"/>
    </source>
</evidence>
<dbReference type="GO" id="GO:0008541">
    <property type="term" value="C:proteasome regulatory particle, lid subcomplex"/>
    <property type="evidence" value="ECO:0007669"/>
    <property type="project" value="UniProtKB-UniRule"/>
</dbReference>
<name>V4KLT3_EUTSA</name>
<keyword evidence="4" id="KW-1185">Reference proteome</keyword>
<dbReference type="GO" id="GO:0000724">
    <property type="term" value="P:double-strand break repair via homologous recombination"/>
    <property type="evidence" value="ECO:0007669"/>
    <property type="project" value="TreeGrafter"/>
</dbReference>
<comment type="similarity">
    <text evidence="1 2">Belongs to the DSS1/SEM1 family.</text>
</comment>
<evidence type="ECO:0000313" key="3">
    <source>
        <dbReference type="EMBL" id="ESQ38865.1"/>
    </source>
</evidence>
<dbReference type="STRING" id="72664.V4KLT3"/>
<dbReference type="eggNOG" id="KOG4764">
    <property type="taxonomic scope" value="Eukaryota"/>
</dbReference>
<dbReference type="KEGG" id="eus:EUTSA_v10022469mg"/>
<organism evidence="3 4">
    <name type="scientific">Eutrema salsugineum</name>
    <name type="common">Saltwater cress</name>
    <name type="synonym">Sisymbrium salsugineum</name>
    <dbReference type="NCBI Taxonomy" id="72664"/>
    <lineage>
        <taxon>Eukaryota</taxon>
        <taxon>Viridiplantae</taxon>
        <taxon>Streptophyta</taxon>
        <taxon>Embryophyta</taxon>
        <taxon>Tracheophyta</taxon>
        <taxon>Spermatophyta</taxon>
        <taxon>Magnoliopsida</taxon>
        <taxon>eudicotyledons</taxon>
        <taxon>Gunneridae</taxon>
        <taxon>Pentapetalae</taxon>
        <taxon>rosids</taxon>
        <taxon>malvids</taxon>
        <taxon>Brassicales</taxon>
        <taxon>Brassicaceae</taxon>
        <taxon>Eutremeae</taxon>
        <taxon>Eutrema</taxon>
    </lineage>
</organism>
<dbReference type="PANTHER" id="PTHR16771">
    <property type="entry name" value="26 PROTEASOME COMPLEX SUBUNIT DSS1"/>
    <property type="match status" value="1"/>
</dbReference>
<evidence type="ECO:0000313" key="4">
    <source>
        <dbReference type="Proteomes" id="UP000030689"/>
    </source>
</evidence>
<dbReference type="AlphaFoldDB" id="V4KLT3"/>
<dbReference type="GO" id="GO:0043248">
    <property type="term" value="P:proteasome assembly"/>
    <property type="evidence" value="ECO:0007669"/>
    <property type="project" value="UniProtKB-UniRule"/>
</dbReference>
<keyword evidence="2" id="KW-0539">Nucleus</keyword>
<evidence type="ECO:0000256" key="2">
    <source>
        <dbReference type="RuleBase" id="RU369057"/>
    </source>
</evidence>
<dbReference type="Pfam" id="PF05160">
    <property type="entry name" value="DSS1_SEM1"/>
    <property type="match status" value="1"/>
</dbReference>
<dbReference type="GO" id="GO:0006406">
    <property type="term" value="P:mRNA export from nucleus"/>
    <property type="evidence" value="ECO:0007669"/>
    <property type="project" value="UniProtKB-UniRule"/>
</dbReference>